<evidence type="ECO:0000256" key="1">
    <source>
        <dbReference type="SAM" id="Phobius"/>
    </source>
</evidence>
<protein>
    <recommendedName>
        <fullName evidence="4">DUF3592 domain-containing protein</fullName>
    </recommendedName>
</protein>
<dbReference type="Proteomes" id="UP001499986">
    <property type="component" value="Unassembled WGS sequence"/>
</dbReference>
<keyword evidence="3" id="KW-1185">Reference proteome</keyword>
<evidence type="ECO:0000313" key="2">
    <source>
        <dbReference type="EMBL" id="GAA2425161.1"/>
    </source>
</evidence>
<feature type="transmembrane region" description="Helical" evidence="1">
    <location>
        <begin position="68"/>
        <end position="87"/>
    </location>
</feature>
<keyword evidence="1" id="KW-0812">Transmembrane</keyword>
<keyword evidence="1" id="KW-0472">Membrane</keyword>
<organism evidence="2 3">
    <name type="scientific">Streptomyces coeruleofuscus</name>
    <dbReference type="NCBI Taxonomy" id="66879"/>
    <lineage>
        <taxon>Bacteria</taxon>
        <taxon>Bacillati</taxon>
        <taxon>Actinomycetota</taxon>
        <taxon>Actinomycetes</taxon>
        <taxon>Kitasatosporales</taxon>
        <taxon>Streptomycetaceae</taxon>
        <taxon>Streptomyces</taxon>
    </lineage>
</organism>
<proteinExistence type="predicted"/>
<reference evidence="2 3" key="1">
    <citation type="journal article" date="2019" name="Int. J. Syst. Evol. Microbiol.">
        <title>The Global Catalogue of Microorganisms (GCM) 10K type strain sequencing project: providing services to taxonomists for standard genome sequencing and annotation.</title>
        <authorList>
            <consortium name="The Broad Institute Genomics Platform"/>
            <consortium name="The Broad Institute Genome Sequencing Center for Infectious Disease"/>
            <person name="Wu L."/>
            <person name="Ma J."/>
        </authorList>
    </citation>
    <scope>NUCLEOTIDE SEQUENCE [LARGE SCALE GENOMIC DNA]</scope>
    <source>
        <strain evidence="2 3">JCM 4358</strain>
    </source>
</reference>
<feature type="transmembrane region" description="Helical" evidence="1">
    <location>
        <begin position="37"/>
        <end position="56"/>
    </location>
</feature>
<evidence type="ECO:0008006" key="4">
    <source>
        <dbReference type="Google" id="ProtNLM"/>
    </source>
</evidence>
<evidence type="ECO:0000313" key="3">
    <source>
        <dbReference type="Proteomes" id="UP001499986"/>
    </source>
</evidence>
<comment type="caution">
    <text evidence="2">The sequence shown here is derived from an EMBL/GenBank/DDBJ whole genome shotgun (WGS) entry which is preliminary data.</text>
</comment>
<dbReference type="EMBL" id="BAAASE010000016">
    <property type="protein sequence ID" value="GAA2425161.1"/>
    <property type="molecule type" value="Genomic_DNA"/>
</dbReference>
<sequence>MATGRDIRGLAAGANRAAQPAENAPPRRPRRTGPIHWFLFNSGCVAASVALMWFAPVVPLPGFLRGPAFITAALAIPLALVLVPALLLRHVTHKKPPKLAIGALTVALTAAVVLAVITREAGEERGLEKRGRWTEAVVVDVDNGKTDKCTLRTDDGREISPQMTDGCDPERIEPGDRLRVLYDPKGAAGPFEDTEVDLDPGAYKGIIGGLAALIVVAGTWGCVRVSRGGK</sequence>
<feature type="transmembrane region" description="Helical" evidence="1">
    <location>
        <begin position="202"/>
        <end position="223"/>
    </location>
</feature>
<accession>A0ABN3J9G2</accession>
<keyword evidence="1" id="KW-1133">Transmembrane helix</keyword>
<feature type="transmembrane region" description="Helical" evidence="1">
    <location>
        <begin position="99"/>
        <end position="117"/>
    </location>
</feature>
<gene>
    <name evidence="2" type="ORF">GCM10010255_78720</name>
</gene>
<name>A0ABN3J9G2_9ACTN</name>